<dbReference type="InterPro" id="IPR053205">
    <property type="entry name" value="GHMP_kinase_L-arabinokinase"/>
</dbReference>
<dbReference type="AlphaFoldDB" id="S6AMW4"/>
<dbReference type="HOGENOM" id="CLU_044082_1_0_4"/>
<evidence type="ECO:0000313" key="2">
    <source>
        <dbReference type="Proteomes" id="UP000015559"/>
    </source>
</evidence>
<name>S6AMW4_SULDS</name>
<protein>
    <recommendedName>
        <fullName evidence="3">Glycosyl transferase family 28 C-terminal domain-containing protein</fullName>
    </recommendedName>
</protein>
<reference evidence="1 2" key="1">
    <citation type="journal article" date="2012" name="Appl. Environ. Microbiol.">
        <title>Draft genome sequence of a psychrotolerant sulfur-oxidizing bacterium, Sulfuricella denitrificans skB26, and proteomic insights into cold adaptation.</title>
        <authorList>
            <person name="Watanabe T."/>
            <person name="Kojima H."/>
            <person name="Fukui M."/>
        </authorList>
    </citation>
    <scope>NUCLEOTIDE SEQUENCE [LARGE SCALE GENOMIC DNA]</scope>
    <source>
        <strain evidence="2">skB26</strain>
    </source>
</reference>
<accession>S6AMW4</accession>
<gene>
    <name evidence="1" type="ORF">SCD_n02351</name>
</gene>
<evidence type="ECO:0000313" key="1">
    <source>
        <dbReference type="EMBL" id="BAN36159.1"/>
    </source>
</evidence>
<keyword evidence="2" id="KW-1185">Reference proteome</keyword>
<dbReference type="EMBL" id="AP013066">
    <property type="protein sequence ID" value="BAN36159.1"/>
    <property type="molecule type" value="Genomic_DNA"/>
</dbReference>
<dbReference type="STRING" id="1163617.SCD_n02351"/>
<dbReference type="eggNOG" id="COG1819">
    <property type="taxonomic scope" value="Bacteria"/>
</dbReference>
<proteinExistence type="predicted"/>
<dbReference type="PANTHER" id="PTHR38134">
    <property type="entry name" value="SLR1395 PROTEIN"/>
    <property type="match status" value="1"/>
</dbReference>
<dbReference type="PANTHER" id="PTHR38134:SF2">
    <property type="entry name" value="GALACTOKINASE"/>
    <property type="match status" value="1"/>
</dbReference>
<dbReference type="SUPFAM" id="SSF53756">
    <property type="entry name" value="UDP-Glycosyltransferase/glycogen phosphorylase"/>
    <property type="match status" value="1"/>
</dbReference>
<dbReference type="KEGG" id="sdr:SCD_n02351"/>
<dbReference type="Gene3D" id="3.40.50.2000">
    <property type="entry name" value="Glycogen Phosphorylase B"/>
    <property type="match status" value="2"/>
</dbReference>
<organism evidence="1 2">
    <name type="scientific">Sulfuricella denitrificans (strain DSM 22764 / NBRC 105220 / skB26)</name>
    <dbReference type="NCBI Taxonomy" id="1163617"/>
    <lineage>
        <taxon>Bacteria</taxon>
        <taxon>Pseudomonadati</taxon>
        <taxon>Pseudomonadota</taxon>
        <taxon>Betaproteobacteria</taxon>
        <taxon>Nitrosomonadales</taxon>
        <taxon>Sulfuricellaceae</taxon>
        <taxon>Sulfuricella</taxon>
    </lineage>
</organism>
<dbReference type="Proteomes" id="UP000015559">
    <property type="component" value="Chromosome"/>
</dbReference>
<evidence type="ECO:0008006" key="3">
    <source>
        <dbReference type="Google" id="ProtNLM"/>
    </source>
</evidence>
<sequence>MMPHLLVDLSYHGFGHIAQTAPVVNALAERLPGMRVTLRSGAPHEVLARRFHCDFTLISKALDFGMEMVDAVAVNVEESAEAYRNFHRDWKGMVAREAETMAALAPDLLFANVPYLSLAAAASAGIPSVGMCSLNWADIYGHYCHDRPEAPEIHSQMLDAYNSAAYFLRPLPAMPMENLANSRTIGPIARLGRSRRAEMAARLGISNDDRLVLIAMGGIAFRLALDSWPRIPGVRWVVQSSWQVRHPDAVELESLGMDFTDVLASCDALLTKPGYGSFAEAACNGVPVLYLDRKDWPEAQYLVEWLKRQGRCMEVERAALEQGAIAAQLEALWALPPTTPVQPEGIAQAADFLQNLLD</sequence>